<dbReference type="STRING" id="246196.MSMEG_2100"/>
<name>A0QU71_MYCS2</name>
<evidence type="ECO:0000313" key="5">
    <source>
        <dbReference type="Proteomes" id="UP000000757"/>
    </source>
</evidence>
<dbReference type="KEGG" id="msm:MSMEG_2100"/>
<dbReference type="CDD" id="cd03896">
    <property type="entry name" value="M20_PAAh_like"/>
    <property type="match status" value="1"/>
</dbReference>
<dbReference type="PATRIC" id="fig|246196.19.peg.2076"/>
<dbReference type="OrthoDB" id="7055905at2"/>
<dbReference type="EMBL" id="CP000480">
    <property type="protein sequence ID" value="ABK75903.1"/>
    <property type="molecule type" value="Genomic_DNA"/>
</dbReference>
<dbReference type="InterPro" id="IPR036264">
    <property type="entry name" value="Bact_exopeptidase_dim_dom"/>
</dbReference>
<reference evidence="4 5" key="1">
    <citation type="submission" date="2006-10" db="EMBL/GenBank/DDBJ databases">
        <authorList>
            <person name="Fleischmann R.D."/>
            <person name="Dodson R.J."/>
            <person name="Haft D.H."/>
            <person name="Merkel J.S."/>
            <person name="Nelson W.C."/>
            <person name="Fraser C.M."/>
        </authorList>
    </citation>
    <scope>NUCLEOTIDE SEQUENCE [LARGE SCALE GENOMIC DNA]</scope>
    <source>
        <strain evidence="5">ATCC 700084 / mc(2)155</strain>
    </source>
</reference>
<keyword evidence="1" id="KW-0479">Metal-binding</keyword>
<dbReference type="InterPro" id="IPR002933">
    <property type="entry name" value="Peptidase_M20"/>
</dbReference>
<dbReference type="InterPro" id="IPR011650">
    <property type="entry name" value="Peptidase_M20_dimer"/>
</dbReference>
<evidence type="ECO:0000256" key="1">
    <source>
        <dbReference type="ARBA" id="ARBA00022723"/>
    </source>
</evidence>
<organism evidence="4 5">
    <name type="scientific">Mycolicibacterium smegmatis (strain ATCC 700084 / mc(2)155)</name>
    <name type="common">Mycobacterium smegmatis</name>
    <dbReference type="NCBI Taxonomy" id="246196"/>
    <lineage>
        <taxon>Bacteria</taxon>
        <taxon>Bacillati</taxon>
        <taxon>Actinomycetota</taxon>
        <taxon>Actinomycetes</taxon>
        <taxon>Mycobacteriales</taxon>
        <taxon>Mycobacteriaceae</taxon>
        <taxon>Mycolicibacterium</taxon>
    </lineage>
</organism>
<sequence length="443" mass="48497">MEFDFEKFADLIDESLIVDLAKRVIETPSPTGEEYDLAVLLKEVYGDLGLESELQTLYSDGDVDRVNVAARWRGNGTGPHVLFSGHLDSSVRGDEPWLIGDGWKNTPVVDDRIIWGNGIFNMKGAFVCYAAMMDAMRRAGVSFAGDVVIAGTCGEIELGSVDEFTGRRYDSQGVGLRYLLQHGYVADFHILGEPTGLVPHVGHMGSTWAKITTSGSFTHSAWADRSTSAIDEMWTLRHELNDWVADYRKNFVFQGVAPQVNFAAIRGGHPWRAARTANTCSMYVDIRFPPNVFPIDVQRDFTSRVTEIAAKHLRGDARVDWYMSRPGALVSPSSLVVERMVDAHNQAAGEDLGPVFGPPWCSDAIDSNRLGIPTVLYGLGRTRVDDSASPNASGDPRSANGEYVCIDDMVTAAKAYGAACAGLMGLDIDEVHRTRQPMPSVEL</sequence>
<dbReference type="AlphaFoldDB" id="A0QU71"/>
<dbReference type="GeneID" id="93456903"/>
<keyword evidence="5" id="KW-1185">Reference proteome</keyword>
<dbReference type="GO" id="GO:0016787">
    <property type="term" value="F:hydrolase activity"/>
    <property type="evidence" value="ECO:0007669"/>
    <property type="project" value="UniProtKB-KW"/>
</dbReference>
<keyword evidence="2 4" id="KW-0378">Hydrolase</keyword>
<protein>
    <submittedName>
        <fullName evidence="4">Peptidase family protein M20/M25/M40</fullName>
        <ecNumber evidence="4">3.4.-.-</ecNumber>
    </submittedName>
</protein>
<dbReference type="Gene3D" id="3.40.630.10">
    <property type="entry name" value="Zn peptidases"/>
    <property type="match status" value="2"/>
</dbReference>
<evidence type="ECO:0000259" key="3">
    <source>
        <dbReference type="Pfam" id="PF07687"/>
    </source>
</evidence>
<proteinExistence type="predicted"/>
<dbReference type="PaxDb" id="246196-MSMEI_2053"/>
<dbReference type="GO" id="GO:0046872">
    <property type="term" value="F:metal ion binding"/>
    <property type="evidence" value="ECO:0007669"/>
    <property type="project" value="UniProtKB-KW"/>
</dbReference>
<evidence type="ECO:0000256" key="2">
    <source>
        <dbReference type="ARBA" id="ARBA00022801"/>
    </source>
</evidence>
<dbReference type="Proteomes" id="UP000000757">
    <property type="component" value="Chromosome"/>
</dbReference>
<accession>A0QU71</accession>
<dbReference type="Pfam" id="PF07687">
    <property type="entry name" value="M20_dimer"/>
    <property type="match status" value="1"/>
</dbReference>
<dbReference type="PANTHER" id="PTHR43808">
    <property type="entry name" value="ACETYLORNITHINE DEACETYLASE"/>
    <property type="match status" value="1"/>
</dbReference>
<feature type="domain" description="Peptidase M20 dimerisation" evidence="3">
    <location>
        <begin position="201"/>
        <end position="311"/>
    </location>
</feature>
<dbReference type="KEGG" id="msb:LJ00_10460"/>
<dbReference type="RefSeq" id="WP_011728152.1">
    <property type="nucleotide sequence ID" value="NC_008596.1"/>
</dbReference>
<gene>
    <name evidence="4" type="ordered locus">MSMEG_2100</name>
</gene>
<dbReference type="SUPFAM" id="SSF53187">
    <property type="entry name" value="Zn-dependent exopeptidases"/>
    <property type="match status" value="1"/>
</dbReference>
<dbReference type="SUPFAM" id="SSF55031">
    <property type="entry name" value="Bacterial exopeptidase dimerisation domain"/>
    <property type="match status" value="1"/>
</dbReference>
<evidence type="ECO:0000313" key="4">
    <source>
        <dbReference type="EMBL" id="ABK75903.1"/>
    </source>
</evidence>
<dbReference type="InterPro" id="IPR050072">
    <property type="entry name" value="Peptidase_M20A"/>
</dbReference>
<dbReference type="EC" id="3.4.-.-" evidence="4"/>
<dbReference type="eggNOG" id="COG0624">
    <property type="taxonomic scope" value="Bacteria"/>
</dbReference>
<dbReference type="Pfam" id="PF01546">
    <property type="entry name" value="Peptidase_M20"/>
    <property type="match status" value="1"/>
</dbReference>